<keyword evidence="11" id="KW-1185">Reference proteome</keyword>
<dbReference type="Pfam" id="PF00005">
    <property type="entry name" value="ABC_tran"/>
    <property type="match status" value="1"/>
</dbReference>
<evidence type="ECO:0000256" key="3">
    <source>
        <dbReference type="ARBA" id="ARBA00022741"/>
    </source>
</evidence>
<dbReference type="InterPro" id="IPR011527">
    <property type="entry name" value="ABC1_TM_dom"/>
</dbReference>
<dbReference type="EMBL" id="JAVRHS010000015">
    <property type="protein sequence ID" value="MDT0577033.1"/>
    <property type="molecule type" value="Genomic_DNA"/>
</dbReference>
<evidence type="ECO:0000256" key="4">
    <source>
        <dbReference type="ARBA" id="ARBA00022840"/>
    </source>
</evidence>
<evidence type="ECO:0000313" key="11">
    <source>
        <dbReference type="Proteomes" id="UP001259803"/>
    </source>
</evidence>
<evidence type="ECO:0000259" key="8">
    <source>
        <dbReference type="PROSITE" id="PS50893"/>
    </source>
</evidence>
<feature type="transmembrane region" description="Helical" evidence="7">
    <location>
        <begin position="20"/>
        <end position="45"/>
    </location>
</feature>
<keyword evidence="4 10" id="KW-0067">ATP-binding</keyword>
<feature type="transmembrane region" description="Helical" evidence="7">
    <location>
        <begin position="249"/>
        <end position="267"/>
    </location>
</feature>
<name>A0ABU2ZKA2_9SPHN</name>
<evidence type="ECO:0000313" key="10">
    <source>
        <dbReference type="EMBL" id="MDT0577033.1"/>
    </source>
</evidence>
<feature type="domain" description="ABC transmembrane type-1" evidence="9">
    <location>
        <begin position="21"/>
        <end position="313"/>
    </location>
</feature>
<dbReference type="PANTHER" id="PTHR24221">
    <property type="entry name" value="ATP-BINDING CASSETTE SUB-FAMILY B"/>
    <property type="match status" value="1"/>
</dbReference>
<comment type="caution">
    <text evidence="10">The sequence shown here is derived from an EMBL/GenBank/DDBJ whole genome shotgun (WGS) entry which is preliminary data.</text>
</comment>
<dbReference type="InterPro" id="IPR027417">
    <property type="entry name" value="P-loop_NTPase"/>
</dbReference>
<dbReference type="SMART" id="SM00382">
    <property type="entry name" value="AAA"/>
    <property type="match status" value="1"/>
</dbReference>
<dbReference type="InterPro" id="IPR003439">
    <property type="entry name" value="ABC_transporter-like_ATP-bd"/>
</dbReference>
<gene>
    <name evidence="10" type="ORF">RM533_12730</name>
</gene>
<dbReference type="RefSeq" id="WP_311341608.1">
    <property type="nucleotide sequence ID" value="NZ_JAVRHS010000015.1"/>
</dbReference>
<dbReference type="PROSITE" id="PS00211">
    <property type="entry name" value="ABC_TRANSPORTER_1"/>
    <property type="match status" value="1"/>
</dbReference>
<feature type="transmembrane region" description="Helical" evidence="7">
    <location>
        <begin position="273"/>
        <end position="297"/>
    </location>
</feature>
<keyword evidence="2 7" id="KW-0812">Transmembrane</keyword>
<evidence type="ECO:0000259" key="9">
    <source>
        <dbReference type="PROSITE" id="PS50929"/>
    </source>
</evidence>
<evidence type="ECO:0000256" key="7">
    <source>
        <dbReference type="SAM" id="Phobius"/>
    </source>
</evidence>
<accession>A0ABU2ZKA2</accession>
<evidence type="ECO:0000256" key="1">
    <source>
        <dbReference type="ARBA" id="ARBA00004651"/>
    </source>
</evidence>
<dbReference type="GO" id="GO:0005524">
    <property type="term" value="F:ATP binding"/>
    <property type="evidence" value="ECO:0007669"/>
    <property type="project" value="UniProtKB-KW"/>
</dbReference>
<dbReference type="SUPFAM" id="SSF52540">
    <property type="entry name" value="P-loop containing nucleoside triphosphate hydrolases"/>
    <property type="match status" value="1"/>
</dbReference>
<dbReference type="PROSITE" id="PS50893">
    <property type="entry name" value="ABC_TRANSPORTER_2"/>
    <property type="match status" value="1"/>
</dbReference>
<dbReference type="InterPro" id="IPR003593">
    <property type="entry name" value="AAA+_ATPase"/>
</dbReference>
<evidence type="ECO:0000256" key="5">
    <source>
        <dbReference type="ARBA" id="ARBA00022989"/>
    </source>
</evidence>
<reference evidence="10 11" key="1">
    <citation type="submission" date="2023-09" db="EMBL/GenBank/DDBJ databases">
        <authorList>
            <person name="Rey-Velasco X."/>
        </authorList>
    </citation>
    <scope>NUCLEOTIDE SEQUENCE [LARGE SCALE GENOMIC DNA]</scope>
    <source>
        <strain evidence="10 11">F390</strain>
    </source>
</reference>
<keyword evidence="6 7" id="KW-0472">Membrane</keyword>
<feature type="transmembrane region" description="Helical" evidence="7">
    <location>
        <begin position="176"/>
        <end position="193"/>
    </location>
</feature>
<keyword evidence="5 7" id="KW-1133">Transmembrane helix</keyword>
<dbReference type="Gene3D" id="3.40.50.300">
    <property type="entry name" value="P-loop containing nucleotide triphosphate hydrolases"/>
    <property type="match status" value="1"/>
</dbReference>
<dbReference type="Gene3D" id="1.20.1560.10">
    <property type="entry name" value="ABC transporter type 1, transmembrane domain"/>
    <property type="match status" value="1"/>
</dbReference>
<protein>
    <submittedName>
        <fullName evidence="10">ABC transporter ATP-binding protein</fullName>
    </submittedName>
</protein>
<evidence type="ECO:0000256" key="6">
    <source>
        <dbReference type="ARBA" id="ARBA00023136"/>
    </source>
</evidence>
<dbReference type="InterPro" id="IPR039421">
    <property type="entry name" value="Type_1_exporter"/>
</dbReference>
<dbReference type="Proteomes" id="UP001259803">
    <property type="component" value="Unassembled WGS sequence"/>
</dbReference>
<evidence type="ECO:0000256" key="2">
    <source>
        <dbReference type="ARBA" id="ARBA00022692"/>
    </source>
</evidence>
<organism evidence="10 11">
    <name type="scientific">Croceicoccus esteveae</name>
    <dbReference type="NCBI Taxonomy" id="3075597"/>
    <lineage>
        <taxon>Bacteria</taxon>
        <taxon>Pseudomonadati</taxon>
        <taxon>Pseudomonadota</taxon>
        <taxon>Alphaproteobacteria</taxon>
        <taxon>Sphingomonadales</taxon>
        <taxon>Erythrobacteraceae</taxon>
        <taxon>Croceicoccus</taxon>
    </lineage>
</organism>
<dbReference type="PANTHER" id="PTHR24221:SF654">
    <property type="entry name" value="ATP-BINDING CASSETTE SUB-FAMILY B MEMBER 6"/>
    <property type="match status" value="1"/>
</dbReference>
<proteinExistence type="predicted"/>
<feature type="transmembrane region" description="Helical" evidence="7">
    <location>
        <begin position="65"/>
        <end position="90"/>
    </location>
</feature>
<dbReference type="Pfam" id="PF00664">
    <property type="entry name" value="ABC_membrane"/>
    <property type="match status" value="1"/>
</dbReference>
<dbReference type="InterPro" id="IPR036640">
    <property type="entry name" value="ABC1_TM_sf"/>
</dbReference>
<feature type="transmembrane region" description="Helical" evidence="7">
    <location>
        <begin position="151"/>
        <end position="170"/>
    </location>
</feature>
<dbReference type="SUPFAM" id="SSF90123">
    <property type="entry name" value="ABC transporter transmembrane region"/>
    <property type="match status" value="1"/>
</dbReference>
<sequence length="593" mass="64516">MIGTTRAFASFLLELTRGRIAIALALMILVGLTEGLSLVILIPLLAAVDPGGAAEMGRLPLIGDWLGTLTLSLPLLLVGFVLLIAVQAMLARAKSLYLARTMHRAIDQLRLQLFESVGMARWEVTARTRPADINHVLLGEIDRVRSAASSLLALMQTMVMLLIYIALAALVAWEMALFASLVGSLLFFLLYPVRRKATRFGHDLSRMFQEQNVTLLEFLTGIRVAKSFVIEEEYAGRLRRHLDVVRQKTIGFASISTLGTLFFQVASAAFAAIFVYVAAAVFTLGLPRIAVLLLIFVRVAPRFSGLQDSLQQYFTALPAFDNVMQQIGFYTREAETLPAPGVTAPTMQSAIRFENVVLQFDGAAAPLLGGICLDVPAGEVTALIGPSGSGKSTIADLAMGLLRPTGGRIFIDDTPLDDGNRRLWRKSVGFVPQDPFLLNDTLAVNLRIADPQATQGDIERALTLANAMGFVAALPDGLDTVVGERGTRFSGGERQRIALARALLRQPAFLILDEATSALDWENQEAIAAAIKRLRGQLTILTIAHRPSMMDFADHVIALQDGRIVEQGKFGSLARDPHSHLARLLASEQRERS</sequence>
<comment type="subcellular location">
    <subcellularLocation>
        <location evidence="1">Cell membrane</location>
        <topology evidence="1">Multi-pass membrane protein</topology>
    </subcellularLocation>
</comment>
<feature type="domain" description="ABC transporter" evidence="8">
    <location>
        <begin position="351"/>
        <end position="586"/>
    </location>
</feature>
<dbReference type="PROSITE" id="PS50929">
    <property type="entry name" value="ABC_TM1F"/>
    <property type="match status" value="1"/>
</dbReference>
<keyword evidence="3" id="KW-0547">Nucleotide-binding</keyword>
<dbReference type="InterPro" id="IPR017871">
    <property type="entry name" value="ABC_transporter-like_CS"/>
</dbReference>